<dbReference type="EMBL" id="FMXR01000018">
    <property type="protein sequence ID" value="SDB31276.1"/>
    <property type="molecule type" value="Genomic_DNA"/>
</dbReference>
<keyword evidence="5" id="KW-0597">Phosphoprotein</keyword>
<feature type="transmembrane region" description="Helical" evidence="14">
    <location>
        <begin position="160"/>
        <end position="186"/>
    </location>
</feature>
<evidence type="ECO:0000256" key="7">
    <source>
        <dbReference type="ARBA" id="ARBA00022692"/>
    </source>
</evidence>
<gene>
    <name evidence="17" type="ORF">SAMN02910417_02326</name>
</gene>
<dbReference type="GO" id="GO:0005524">
    <property type="term" value="F:ATP binding"/>
    <property type="evidence" value="ECO:0007669"/>
    <property type="project" value="UniProtKB-KW"/>
</dbReference>
<dbReference type="GO" id="GO:0005886">
    <property type="term" value="C:plasma membrane"/>
    <property type="evidence" value="ECO:0007669"/>
    <property type="project" value="UniProtKB-SubCell"/>
</dbReference>
<dbReference type="RefSeq" id="WP_090174523.1">
    <property type="nucleotide sequence ID" value="NZ_FMXR01000018.1"/>
</dbReference>
<keyword evidence="11 14" id="KW-1133">Transmembrane helix</keyword>
<organism evidence="17 18">
    <name type="scientific">Eubacterium oxidoreducens</name>
    <dbReference type="NCBI Taxonomy" id="1732"/>
    <lineage>
        <taxon>Bacteria</taxon>
        <taxon>Bacillati</taxon>
        <taxon>Bacillota</taxon>
        <taxon>Clostridia</taxon>
        <taxon>Eubacteriales</taxon>
        <taxon>Eubacteriaceae</taxon>
        <taxon>Eubacterium</taxon>
    </lineage>
</organism>
<dbReference type="Proteomes" id="UP000199228">
    <property type="component" value="Unassembled WGS sequence"/>
</dbReference>
<dbReference type="STRING" id="1732.SAMN02910417_02326"/>
<evidence type="ECO:0000256" key="1">
    <source>
        <dbReference type="ARBA" id="ARBA00000085"/>
    </source>
</evidence>
<dbReference type="SUPFAM" id="SSF47384">
    <property type="entry name" value="Homodimeric domain of signal transducing histidine kinase"/>
    <property type="match status" value="1"/>
</dbReference>
<evidence type="ECO:0000259" key="16">
    <source>
        <dbReference type="PROSITE" id="PS50885"/>
    </source>
</evidence>
<dbReference type="CDD" id="cd00082">
    <property type="entry name" value="HisKA"/>
    <property type="match status" value="1"/>
</dbReference>
<dbReference type="PANTHER" id="PTHR45528">
    <property type="entry name" value="SENSOR HISTIDINE KINASE CPXA"/>
    <property type="match status" value="1"/>
</dbReference>
<evidence type="ECO:0000256" key="11">
    <source>
        <dbReference type="ARBA" id="ARBA00022989"/>
    </source>
</evidence>
<dbReference type="Pfam" id="PF00512">
    <property type="entry name" value="HisKA"/>
    <property type="match status" value="1"/>
</dbReference>
<evidence type="ECO:0000256" key="2">
    <source>
        <dbReference type="ARBA" id="ARBA00004651"/>
    </source>
</evidence>
<dbReference type="CDD" id="cd06225">
    <property type="entry name" value="HAMP"/>
    <property type="match status" value="1"/>
</dbReference>
<keyword evidence="8" id="KW-0547">Nucleotide-binding</keyword>
<comment type="subcellular location">
    <subcellularLocation>
        <location evidence="2">Cell membrane</location>
        <topology evidence="2">Multi-pass membrane protein</topology>
    </subcellularLocation>
</comment>
<comment type="catalytic activity">
    <reaction evidence="1">
        <text>ATP + protein L-histidine = ADP + protein N-phospho-L-histidine.</text>
        <dbReference type="EC" id="2.7.13.3"/>
    </reaction>
</comment>
<dbReference type="InterPro" id="IPR050398">
    <property type="entry name" value="HssS/ArlS-like"/>
</dbReference>
<dbReference type="Pfam" id="PF00672">
    <property type="entry name" value="HAMP"/>
    <property type="match status" value="1"/>
</dbReference>
<keyword evidence="6" id="KW-0808">Transferase</keyword>
<keyword evidence="7 14" id="KW-0812">Transmembrane</keyword>
<keyword evidence="13 14" id="KW-0472">Membrane</keyword>
<dbReference type="Gene3D" id="1.10.287.130">
    <property type="match status" value="1"/>
</dbReference>
<evidence type="ECO:0000256" key="9">
    <source>
        <dbReference type="ARBA" id="ARBA00022777"/>
    </source>
</evidence>
<evidence type="ECO:0000256" key="10">
    <source>
        <dbReference type="ARBA" id="ARBA00022840"/>
    </source>
</evidence>
<dbReference type="PROSITE" id="PS50109">
    <property type="entry name" value="HIS_KIN"/>
    <property type="match status" value="1"/>
</dbReference>
<keyword evidence="9 17" id="KW-0418">Kinase</keyword>
<dbReference type="InterPro" id="IPR003660">
    <property type="entry name" value="HAMP_dom"/>
</dbReference>
<dbReference type="EC" id="2.7.13.3" evidence="3"/>
<dbReference type="Gene3D" id="6.10.340.10">
    <property type="match status" value="1"/>
</dbReference>
<evidence type="ECO:0000256" key="4">
    <source>
        <dbReference type="ARBA" id="ARBA00022475"/>
    </source>
</evidence>
<evidence type="ECO:0000256" key="14">
    <source>
        <dbReference type="SAM" id="Phobius"/>
    </source>
</evidence>
<dbReference type="InterPro" id="IPR036890">
    <property type="entry name" value="HATPase_C_sf"/>
</dbReference>
<dbReference type="PROSITE" id="PS50885">
    <property type="entry name" value="HAMP"/>
    <property type="match status" value="1"/>
</dbReference>
<dbReference type="Gene3D" id="3.30.565.10">
    <property type="entry name" value="Histidine kinase-like ATPase, C-terminal domain"/>
    <property type="match status" value="1"/>
</dbReference>
<name>A0A1G6CEH5_EUBOX</name>
<keyword evidence="10" id="KW-0067">ATP-binding</keyword>
<protein>
    <recommendedName>
        <fullName evidence="3">histidine kinase</fullName>
        <ecNumber evidence="3">2.7.13.3</ecNumber>
    </recommendedName>
</protein>
<reference evidence="17 18" key="1">
    <citation type="submission" date="2016-10" db="EMBL/GenBank/DDBJ databases">
        <authorList>
            <person name="de Groot N.N."/>
        </authorList>
    </citation>
    <scope>NUCLEOTIDE SEQUENCE [LARGE SCALE GENOMIC DNA]</scope>
    <source>
        <strain evidence="17 18">DSM 3217</strain>
    </source>
</reference>
<evidence type="ECO:0000256" key="13">
    <source>
        <dbReference type="ARBA" id="ARBA00023136"/>
    </source>
</evidence>
<dbReference type="InterPro" id="IPR003661">
    <property type="entry name" value="HisK_dim/P_dom"/>
</dbReference>
<evidence type="ECO:0000256" key="5">
    <source>
        <dbReference type="ARBA" id="ARBA00022553"/>
    </source>
</evidence>
<dbReference type="OrthoDB" id="9792991at2"/>
<evidence type="ECO:0000256" key="3">
    <source>
        <dbReference type="ARBA" id="ARBA00012438"/>
    </source>
</evidence>
<evidence type="ECO:0000313" key="18">
    <source>
        <dbReference type="Proteomes" id="UP000199228"/>
    </source>
</evidence>
<feature type="transmembrane region" description="Helical" evidence="14">
    <location>
        <begin position="16"/>
        <end position="37"/>
    </location>
</feature>
<dbReference type="PANTHER" id="PTHR45528:SF1">
    <property type="entry name" value="SENSOR HISTIDINE KINASE CPXA"/>
    <property type="match status" value="1"/>
</dbReference>
<dbReference type="AlphaFoldDB" id="A0A1G6CEH5"/>
<proteinExistence type="predicted"/>
<evidence type="ECO:0000313" key="17">
    <source>
        <dbReference type="EMBL" id="SDB31276.1"/>
    </source>
</evidence>
<feature type="domain" description="HAMP" evidence="16">
    <location>
        <begin position="187"/>
        <end position="239"/>
    </location>
</feature>
<dbReference type="InterPro" id="IPR005467">
    <property type="entry name" value="His_kinase_dom"/>
</dbReference>
<keyword evidence="12" id="KW-0902">Two-component regulatory system</keyword>
<dbReference type="SUPFAM" id="SSF55874">
    <property type="entry name" value="ATPase domain of HSP90 chaperone/DNA topoisomerase II/histidine kinase"/>
    <property type="match status" value="1"/>
</dbReference>
<evidence type="ECO:0000256" key="8">
    <source>
        <dbReference type="ARBA" id="ARBA00022741"/>
    </source>
</evidence>
<feature type="domain" description="Histidine kinase" evidence="15">
    <location>
        <begin position="254"/>
        <end position="453"/>
    </location>
</feature>
<evidence type="ECO:0000256" key="6">
    <source>
        <dbReference type="ARBA" id="ARBA00022679"/>
    </source>
</evidence>
<evidence type="ECO:0000259" key="15">
    <source>
        <dbReference type="PROSITE" id="PS50109"/>
    </source>
</evidence>
<sequence>MNRFKKFIAAKLKRQLMIAGIISLLISVVAMVFVYSIGNVVLDETVYGKYYSDYMVDNELNSLQNYITSHNISLDELDELDGWSKERYNRLTLFVGDENEILYWSRAGSRSFIENVDDMEKYAGTQLIYDYAILGQELVFHKGQSDESTLYAYVYYHSGYGYYVSTLIISAVVGCLVFAFMFFSLFRKKIGYIVKLKGELDILAGGDLDYEVTQKGTDEIRDLAIGINAMRTAIMDRQQSEEEARRANAELVTAMSHDLRSPLTAMIGYLEMVKRHKYEDEKQLDTFIENTYQKALQIKDMSDKLFEYFLVSRSEDEPIRMDKYDAAMLLPGLLEECIFSLEYEGAVFEKNLCEITGVVLANAQMLKRVFDNIYSNLKKYASYEDAIEVKMLVEDAKVRITMENRLRKDDAKEESTNIGIKTCEKIIRYHGGMFEHRKIDSKFRIVMELPLSK</sequence>
<dbReference type="SMART" id="SM00388">
    <property type="entry name" value="HisKA"/>
    <property type="match status" value="1"/>
</dbReference>
<dbReference type="SUPFAM" id="SSF158472">
    <property type="entry name" value="HAMP domain-like"/>
    <property type="match status" value="1"/>
</dbReference>
<evidence type="ECO:0000256" key="12">
    <source>
        <dbReference type="ARBA" id="ARBA00023012"/>
    </source>
</evidence>
<keyword evidence="4" id="KW-1003">Cell membrane</keyword>
<accession>A0A1G6CEH5</accession>
<dbReference type="InterPro" id="IPR036097">
    <property type="entry name" value="HisK_dim/P_sf"/>
</dbReference>
<dbReference type="GO" id="GO:0000155">
    <property type="term" value="F:phosphorelay sensor kinase activity"/>
    <property type="evidence" value="ECO:0007669"/>
    <property type="project" value="InterPro"/>
</dbReference>
<keyword evidence="18" id="KW-1185">Reference proteome</keyword>